<gene>
    <name evidence="6" type="ORF">LuPra_06137</name>
</gene>
<dbReference type="Pfam" id="PF04794">
    <property type="entry name" value="YdjC"/>
    <property type="match status" value="1"/>
</dbReference>
<keyword evidence="5" id="KW-0119">Carbohydrate metabolism</keyword>
<evidence type="ECO:0000256" key="2">
    <source>
        <dbReference type="ARBA" id="ARBA00022723"/>
    </source>
</evidence>
<dbReference type="STRING" id="1855912.LuPra_06137"/>
<dbReference type="PROSITE" id="PS51318">
    <property type="entry name" value="TAT"/>
    <property type="match status" value="1"/>
</dbReference>
<dbReference type="PANTHER" id="PTHR31609">
    <property type="entry name" value="YDJC DEACETYLASE FAMILY MEMBER"/>
    <property type="match status" value="1"/>
</dbReference>
<dbReference type="InterPro" id="IPR006879">
    <property type="entry name" value="YdjC-like"/>
</dbReference>
<dbReference type="Proteomes" id="UP000076079">
    <property type="component" value="Chromosome"/>
</dbReference>
<proteinExistence type="predicted"/>
<evidence type="ECO:0000256" key="1">
    <source>
        <dbReference type="ARBA" id="ARBA00001946"/>
    </source>
</evidence>
<keyword evidence="3" id="KW-0378">Hydrolase</keyword>
<dbReference type="Gene3D" id="3.20.20.370">
    <property type="entry name" value="Glycoside hydrolase/deacetylase"/>
    <property type="match status" value="1"/>
</dbReference>
<name>A0A143PXF3_LUTPR</name>
<organism evidence="6 7">
    <name type="scientific">Luteitalea pratensis</name>
    <dbReference type="NCBI Taxonomy" id="1855912"/>
    <lineage>
        <taxon>Bacteria</taxon>
        <taxon>Pseudomonadati</taxon>
        <taxon>Acidobacteriota</taxon>
        <taxon>Vicinamibacteria</taxon>
        <taxon>Vicinamibacterales</taxon>
        <taxon>Vicinamibacteraceae</taxon>
        <taxon>Luteitalea</taxon>
    </lineage>
</organism>
<reference evidence="6 7" key="1">
    <citation type="journal article" date="2016" name="Genome Announc.">
        <title>First Complete Genome Sequence of a Subdivision 6 Acidobacterium Strain.</title>
        <authorList>
            <person name="Huang S."/>
            <person name="Vieira S."/>
            <person name="Bunk B."/>
            <person name="Riedel T."/>
            <person name="Sproer C."/>
            <person name="Overmann J."/>
        </authorList>
    </citation>
    <scope>NUCLEOTIDE SEQUENCE [LARGE SCALE GENOMIC DNA]</scope>
    <source>
        <strain evidence="7">DSM 100886 HEG_-6_39</strain>
    </source>
</reference>
<comment type="cofactor">
    <cofactor evidence="1">
        <name>Mg(2+)</name>
        <dbReference type="ChEBI" id="CHEBI:18420"/>
    </cofactor>
</comment>
<keyword evidence="4" id="KW-0460">Magnesium</keyword>
<reference evidence="7" key="2">
    <citation type="submission" date="2016-04" db="EMBL/GenBank/DDBJ databases">
        <title>First Complete Genome Sequence of a Subdivision 6 Acidobacterium.</title>
        <authorList>
            <person name="Huang S."/>
            <person name="Vieira S."/>
            <person name="Bunk B."/>
            <person name="Riedel T."/>
            <person name="Sproeer C."/>
            <person name="Overmann J."/>
        </authorList>
    </citation>
    <scope>NUCLEOTIDE SEQUENCE [LARGE SCALE GENOMIC DNA]</scope>
    <source>
        <strain evidence="7">DSM 100886 HEG_-6_39</strain>
    </source>
</reference>
<dbReference type="SUPFAM" id="SSF88713">
    <property type="entry name" value="Glycoside hydrolase/deacetylase"/>
    <property type="match status" value="1"/>
</dbReference>
<sequence length="320" mass="35728">MIVLMRRTLLLLAGALIAILLLTAMRPAAQAPGAKPSLAERLGFKASDIVLIVNADDVGMSHGANVAVRTGMEQGLITSGSIMVPCPWFEEVAVYATANPTRDFGLHLTHTSEWKVYKWGPVANKAEVPGLLTPQGYLWPDIEPIYKNATPAQAEIEARAQVRKALDRGIDVTHLDSHMGALQYDMRYHAVYRKLAKEFDLPIRMGNQDLLTAMGGGHLRGELDADGTIYPDYLIHQQRKPGEAVDVYWKRMISELKPGVTELYIHPAVAGEEMQHITGSWKERDSEYHLFTDDASVKQLLEQRGVKRIGWRALRDLQRK</sequence>
<evidence type="ECO:0000256" key="4">
    <source>
        <dbReference type="ARBA" id="ARBA00022842"/>
    </source>
</evidence>
<dbReference type="EMBL" id="CP015136">
    <property type="protein sequence ID" value="AMY12853.1"/>
    <property type="molecule type" value="Genomic_DNA"/>
</dbReference>
<dbReference type="AlphaFoldDB" id="A0A143PXF3"/>
<evidence type="ECO:0000313" key="6">
    <source>
        <dbReference type="EMBL" id="AMY12853.1"/>
    </source>
</evidence>
<dbReference type="GO" id="GO:0005975">
    <property type="term" value="P:carbohydrate metabolic process"/>
    <property type="evidence" value="ECO:0007669"/>
    <property type="project" value="InterPro"/>
</dbReference>
<dbReference type="InterPro" id="IPR011330">
    <property type="entry name" value="Glyco_hydro/deAcase_b/a-brl"/>
</dbReference>
<dbReference type="GO" id="GO:0019213">
    <property type="term" value="F:deacetylase activity"/>
    <property type="evidence" value="ECO:0007669"/>
    <property type="project" value="TreeGrafter"/>
</dbReference>
<dbReference type="GO" id="GO:0016787">
    <property type="term" value="F:hydrolase activity"/>
    <property type="evidence" value="ECO:0007669"/>
    <property type="project" value="UniProtKB-KW"/>
</dbReference>
<dbReference type="InterPro" id="IPR006311">
    <property type="entry name" value="TAT_signal"/>
</dbReference>
<evidence type="ECO:0000256" key="5">
    <source>
        <dbReference type="ARBA" id="ARBA00023277"/>
    </source>
</evidence>
<evidence type="ECO:0000313" key="7">
    <source>
        <dbReference type="Proteomes" id="UP000076079"/>
    </source>
</evidence>
<dbReference type="CDD" id="cd10802">
    <property type="entry name" value="YdjC_TTHB029_like"/>
    <property type="match status" value="1"/>
</dbReference>
<keyword evidence="2" id="KW-0479">Metal-binding</keyword>
<dbReference type="PANTHER" id="PTHR31609:SF1">
    <property type="entry name" value="CARBOHYDRATE DEACETYLASE"/>
    <property type="match status" value="1"/>
</dbReference>
<protein>
    <submittedName>
        <fullName evidence="6">Hopanoid biosynthesis associated protein HpnK</fullName>
    </submittedName>
</protein>
<accession>A0A143PXF3</accession>
<dbReference type="GO" id="GO:0046872">
    <property type="term" value="F:metal ion binding"/>
    <property type="evidence" value="ECO:0007669"/>
    <property type="project" value="UniProtKB-KW"/>
</dbReference>
<keyword evidence="7" id="KW-1185">Reference proteome</keyword>
<dbReference type="KEGG" id="abac:LuPra_06137"/>
<evidence type="ECO:0000256" key="3">
    <source>
        <dbReference type="ARBA" id="ARBA00022801"/>
    </source>
</evidence>